<dbReference type="SUPFAM" id="SSF48452">
    <property type="entry name" value="TPR-like"/>
    <property type="match status" value="1"/>
</dbReference>
<dbReference type="PROSITE" id="PS50005">
    <property type="entry name" value="TPR"/>
    <property type="match status" value="1"/>
</dbReference>
<proteinExistence type="predicted"/>
<gene>
    <name evidence="4" type="ORF">PXH66_23065</name>
</gene>
<feature type="region of interest" description="Disordered" evidence="2">
    <location>
        <begin position="1"/>
        <end position="28"/>
    </location>
</feature>
<dbReference type="SMART" id="SM00028">
    <property type="entry name" value="TPR"/>
    <property type="match status" value="3"/>
</dbReference>
<keyword evidence="3" id="KW-0472">Membrane</keyword>
<evidence type="ECO:0000313" key="5">
    <source>
        <dbReference type="Proteomes" id="UP001218638"/>
    </source>
</evidence>
<dbReference type="AlphaFoldDB" id="A0AAE9ZY92"/>
<protein>
    <recommendedName>
        <fullName evidence="6">Tetratricopeptide repeat protein</fullName>
    </recommendedName>
</protein>
<dbReference type="KEGG" id="slom:PXH66_23065"/>
<feature type="transmembrane region" description="Helical" evidence="3">
    <location>
        <begin position="33"/>
        <end position="53"/>
    </location>
</feature>
<keyword evidence="5" id="KW-1185">Reference proteome</keyword>
<dbReference type="InterPro" id="IPR019734">
    <property type="entry name" value="TPR_rpt"/>
</dbReference>
<dbReference type="Pfam" id="PF13181">
    <property type="entry name" value="TPR_8"/>
    <property type="match status" value="2"/>
</dbReference>
<feature type="repeat" description="TPR" evidence="1">
    <location>
        <begin position="276"/>
        <end position="309"/>
    </location>
</feature>
<dbReference type="RefSeq" id="WP_330928241.1">
    <property type="nucleotide sequence ID" value="NZ_CP119075.1"/>
</dbReference>
<dbReference type="InterPro" id="IPR011990">
    <property type="entry name" value="TPR-like_helical_dom_sf"/>
</dbReference>
<dbReference type="EMBL" id="CP119075">
    <property type="protein sequence ID" value="WED65230.1"/>
    <property type="molecule type" value="Genomic_DNA"/>
</dbReference>
<keyword evidence="3" id="KW-1133">Transmembrane helix</keyword>
<keyword evidence="1" id="KW-0802">TPR repeat</keyword>
<sequence>MSDKPPSKHRVIDWNPAAHQGAKTSDSSGRNKLFAAIAVIAVVVAAAAVTFSLRQSQTPVPVDGEGVALQQVEKEPAYVSRGRAELAYASATETLKGIRRLPADHPNLMQEIALIERAYIAAESQINNGNYAVAAKSLDALATQMESFTETVEMQKNAKKRYDDLYSRLRLAERIKSFDPAAYDTAYASIGEGRLLLEQGSFRAAWGAFDAADTTLKDFEARKTEYVAENMRQGQIALNRGDEANAVAAFKAALTYDSANEAGLRGLDRAKTITQVHALLEKAQAAEEMADYDTAIAAFEEAMALDEFSVVAQQGAARAKADQKESRFNQFIAAADTATEAADWGTVIARYEDALEVYPKRDDIKDLLDQARVEHHDAEVHNTLAEAYDLERDYNWDQARLAYERLLDLEPEHADAIEGLIRVGRTVRAKLEYEKLIELTQQLIDASDYQAAIRRYNGAMQTKPGYLEISPDIAAMRDVLERNSKPVNITFLSDTRTWVSITNFRMLGKIKNETVALPPGDYEVVGRRKKYQDVLLLLKVRPQMSTNQVEVVCNTRADS</sequence>
<dbReference type="Gene3D" id="1.25.40.10">
    <property type="entry name" value="Tetratricopeptide repeat domain"/>
    <property type="match status" value="2"/>
</dbReference>
<evidence type="ECO:0000256" key="3">
    <source>
        <dbReference type="SAM" id="Phobius"/>
    </source>
</evidence>
<accession>A0AAE9ZY92</accession>
<name>A0AAE9ZY92_9BACT</name>
<evidence type="ECO:0008006" key="6">
    <source>
        <dbReference type="Google" id="ProtNLM"/>
    </source>
</evidence>
<keyword evidence="3" id="KW-0812">Transmembrane</keyword>
<evidence type="ECO:0000256" key="1">
    <source>
        <dbReference type="PROSITE-ProRule" id="PRU00339"/>
    </source>
</evidence>
<dbReference type="Proteomes" id="UP001218638">
    <property type="component" value="Chromosome"/>
</dbReference>
<evidence type="ECO:0000256" key="2">
    <source>
        <dbReference type="SAM" id="MobiDB-lite"/>
    </source>
</evidence>
<reference evidence="4" key="1">
    <citation type="submission" date="2023-03" db="EMBL/GenBank/DDBJ databases">
        <title>Lomoglobus Profundus gen. nov., sp. nov., a novel member of the phylum Verrucomicrobia, isolated from deep-marine sediment of South China Sea.</title>
        <authorList>
            <person name="Ahmad T."/>
            <person name="Ishaq S.E."/>
            <person name="Wang F."/>
        </authorList>
    </citation>
    <scope>NUCLEOTIDE SEQUENCE</scope>
    <source>
        <strain evidence="4">LMO-M01</strain>
    </source>
</reference>
<organism evidence="4 5">
    <name type="scientific">Synoicihabitans lomoniglobus</name>
    <dbReference type="NCBI Taxonomy" id="2909285"/>
    <lineage>
        <taxon>Bacteria</taxon>
        <taxon>Pseudomonadati</taxon>
        <taxon>Verrucomicrobiota</taxon>
        <taxon>Opitutia</taxon>
        <taxon>Opitutales</taxon>
        <taxon>Opitutaceae</taxon>
        <taxon>Synoicihabitans</taxon>
    </lineage>
</organism>
<evidence type="ECO:0000313" key="4">
    <source>
        <dbReference type="EMBL" id="WED65230.1"/>
    </source>
</evidence>
<feature type="compositionally biased region" description="Basic and acidic residues" evidence="2">
    <location>
        <begin position="1"/>
        <end position="12"/>
    </location>
</feature>